<organism evidence="1">
    <name type="scientific">Anguilla anguilla</name>
    <name type="common">European freshwater eel</name>
    <name type="synonym">Muraena anguilla</name>
    <dbReference type="NCBI Taxonomy" id="7936"/>
    <lineage>
        <taxon>Eukaryota</taxon>
        <taxon>Metazoa</taxon>
        <taxon>Chordata</taxon>
        <taxon>Craniata</taxon>
        <taxon>Vertebrata</taxon>
        <taxon>Euteleostomi</taxon>
        <taxon>Actinopterygii</taxon>
        <taxon>Neopterygii</taxon>
        <taxon>Teleostei</taxon>
        <taxon>Anguilliformes</taxon>
        <taxon>Anguillidae</taxon>
        <taxon>Anguilla</taxon>
    </lineage>
</organism>
<protein>
    <submittedName>
        <fullName evidence="1">Uncharacterized protein</fullName>
    </submittedName>
</protein>
<reference evidence="1" key="2">
    <citation type="journal article" date="2015" name="Fish Shellfish Immunol.">
        <title>Early steps in the European eel (Anguilla anguilla)-Vibrio vulnificus interaction in the gills: Role of the RtxA13 toxin.</title>
        <authorList>
            <person name="Callol A."/>
            <person name="Pajuelo D."/>
            <person name="Ebbesson L."/>
            <person name="Teles M."/>
            <person name="MacKenzie S."/>
            <person name="Amaro C."/>
        </authorList>
    </citation>
    <scope>NUCLEOTIDE SEQUENCE</scope>
</reference>
<accession>A0A0E9Q018</accession>
<name>A0A0E9Q018_ANGAN</name>
<reference evidence="1" key="1">
    <citation type="submission" date="2014-11" db="EMBL/GenBank/DDBJ databases">
        <authorList>
            <person name="Amaro Gonzalez C."/>
        </authorList>
    </citation>
    <scope>NUCLEOTIDE SEQUENCE</scope>
</reference>
<proteinExistence type="predicted"/>
<evidence type="ECO:0000313" key="1">
    <source>
        <dbReference type="EMBL" id="JAH09842.1"/>
    </source>
</evidence>
<sequence>MLVGECTFEFPVQTPQWKATVSKQEAGFRVPFTDCVPFKPV</sequence>
<dbReference type="EMBL" id="GBXM01098735">
    <property type="protein sequence ID" value="JAH09842.1"/>
    <property type="molecule type" value="Transcribed_RNA"/>
</dbReference>
<dbReference type="AlphaFoldDB" id="A0A0E9Q018"/>